<dbReference type="InterPro" id="IPR036426">
    <property type="entry name" value="Bulb-type_lectin_dom_sf"/>
</dbReference>
<dbReference type="EMBL" id="FOAT01000003">
    <property type="protein sequence ID" value="SEK57325.1"/>
    <property type="molecule type" value="Genomic_DNA"/>
</dbReference>
<name>A0A1H7I9S4_RUMAL</name>
<dbReference type="InterPro" id="IPR001480">
    <property type="entry name" value="Bulb-type_lectin_dom"/>
</dbReference>
<dbReference type="SUPFAM" id="SSF51110">
    <property type="entry name" value="alpha-D-mannose-specific plant lectins"/>
    <property type="match status" value="1"/>
</dbReference>
<feature type="chain" id="PRO_5039697795" evidence="1">
    <location>
        <begin position="33"/>
        <end position="347"/>
    </location>
</feature>
<dbReference type="PANTHER" id="PTHR21666:SF270">
    <property type="entry name" value="MUREIN HYDROLASE ACTIVATOR ENVC"/>
    <property type="match status" value="1"/>
</dbReference>
<dbReference type="CDD" id="cd12797">
    <property type="entry name" value="M23_peptidase"/>
    <property type="match status" value="1"/>
</dbReference>
<gene>
    <name evidence="3" type="ORF">SAMN05216469_103237</name>
</gene>
<dbReference type="InterPro" id="IPR016047">
    <property type="entry name" value="M23ase_b-sheet_dom"/>
</dbReference>
<dbReference type="OrthoDB" id="5623881at2"/>
<keyword evidence="1" id="KW-0732">Signal</keyword>
<dbReference type="GO" id="GO:0004222">
    <property type="term" value="F:metalloendopeptidase activity"/>
    <property type="evidence" value="ECO:0007669"/>
    <property type="project" value="TreeGrafter"/>
</dbReference>
<dbReference type="Proteomes" id="UP000186015">
    <property type="component" value="Unassembled WGS sequence"/>
</dbReference>
<dbReference type="Gene3D" id="2.90.10.10">
    <property type="entry name" value="Bulb-type lectin domain"/>
    <property type="match status" value="2"/>
</dbReference>
<dbReference type="InterPro" id="IPR050570">
    <property type="entry name" value="Cell_wall_metabolism_enzyme"/>
</dbReference>
<keyword evidence="3" id="KW-0430">Lectin</keyword>
<organism evidence="3 4">
    <name type="scientific">Ruminococcus albus</name>
    <dbReference type="NCBI Taxonomy" id="1264"/>
    <lineage>
        <taxon>Bacteria</taxon>
        <taxon>Bacillati</taxon>
        <taxon>Bacillota</taxon>
        <taxon>Clostridia</taxon>
        <taxon>Eubacteriales</taxon>
        <taxon>Oscillospiraceae</taxon>
        <taxon>Ruminococcus</taxon>
    </lineage>
</organism>
<sequence>MKNTTFTSAKKKVITTLTAASCILSVSAPALGSTAIGNAIFGNSIVASAASAGTVVDAKNGNADLVPGRFYKSPNQNYVLVFQGDGNLVVYHYNKSTGKAYSPTWSSQTENRGGTKCVLQGDGNFVIYRKDGKAIWNTRTNGKKGAYLTFSDDGEIRVVSRNANYATTWSSRNNHGYAIEVADRPFIWPVPDCKAISSAFNDGRNHGAIDIAAASGTSVKAAAGGTVQTYYGYNGGAGNYVVITHNINGATYLTVYMHLSSITVANGATVSAGTEIGKVGSTGNSTGPHLDFSIREGSYYGTRLDPGYYTNLPAGLYNCTNCANYVNEINANRNKSYTLSSHTHSNY</sequence>
<dbReference type="SMART" id="SM00108">
    <property type="entry name" value="B_lectin"/>
    <property type="match status" value="1"/>
</dbReference>
<evidence type="ECO:0000256" key="1">
    <source>
        <dbReference type="SAM" id="SignalP"/>
    </source>
</evidence>
<dbReference type="GO" id="GO:0030246">
    <property type="term" value="F:carbohydrate binding"/>
    <property type="evidence" value="ECO:0007669"/>
    <property type="project" value="UniProtKB-KW"/>
</dbReference>
<proteinExistence type="predicted"/>
<reference evidence="3 4" key="1">
    <citation type="submission" date="2016-10" db="EMBL/GenBank/DDBJ databases">
        <authorList>
            <person name="de Groot N.N."/>
        </authorList>
    </citation>
    <scope>NUCLEOTIDE SEQUENCE [LARGE SCALE GENOMIC DNA]</scope>
    <source>
        <strain evidence="3 4">KH2T6</strain>
    </source>
</reference>
<dbReference type="Pfam" id="PF01551">
    <property type="entry name" value="Peptidase_M23"/>
    <property type="match status" value="1"/>
</dbReference>
<protein>
    <submittedName>
        <fullName evidence="3">D-mannose binding lectin</fullName>
    </submittedName>
</protein>
<feature type="domain" description="Bulb-type lectin" evidence="2">
    <location>
        <begin position="56"/>
        <end position="171"/>
    </location>
</feature>
<dbReference type="PROSITE" id="PS50927">
    <property type="entry name" value="BULB_LECTIN"/>
    <property type="match status" value="1"/>
</dbReference>
<evidence type="ECO:0000313" key="3">
    <source>
        <dbReference type="EMBL" id="SEK57325.1"/>
    </source>
</evidence>
<feature type="signal peptide" evidence="1">
    <location>
        <begin position="1"/>
        <end position="32"/>
    </location>
</feature>
<dbReference type="SUPFAM" id="SSF51261">
    <property type="entry name" value="Duplicated hybrid motif"/>
    <property type="match status" value="1"/>
</dbReference>
<evidence type="ECO:0000259" key="2">
    <source>
        <dbReference type="PROSITE" id="PS50927"/>
    </source>
</evidence>
<dbReference type="InterPro" id="IPR011055">
    <property type="entry name" value="Dup_hybrid_motif"/>
</dbReference>
<dbReference type="AlphaFoldDB" id="A0A1H7I9S4"/>
<accession>A0A1H7I9S4</accession>
<evidence type="ECO:0000313" key="4">
    <source>
        <dbReference type="Proteomes" id="UP000186015"/>
    </source>
</evidence>
<dbReference type="RefSeq" id="WP_081350451.1">
    <property type="nucleotide sequence ID" value="NZ_FOAT01000003.1"/>
</dbReference>
<dbReference type="PANTHER" id="PTHR21666">
    <property type="entry name" value="PEPTIDASE-RELATED"/>
    <property type="match status" value="1"/>
</dbReference>
<dbReference type="Gene3D" id="2.70.70.10">
    <property type="entry name" value="Glucose Permease (Domain IIA)"/>
    <property type="match status" value="1"/>
</dbReference>